<evidence type="ECO:0000256" key="1">
    <source>
        <dbReference type="SAM" id="MobiDB-lite"/>
    </source>
</evidence>
<gene>
    <name evidence="2" type="ORF">SAMN05444164_1709</name>
</gene>
<evidence type="ECO:0000313" key="2">
    <source>
        <dbReference type="EMBL" id="SEC38585.1"/>
    </source>
</evidence>
<dbReference type="OrthoDB" id="8163842at2"/>
<dbReference type="EMBL" id="FNTH01000001">
    <property type="protein sequence ID" value="SEC38585.1"/>
    <property type="molecule type" value="Genomic_DNA"/>
</dbReference>
<feature type="region of interest" description="Disordered" evidence="1">
    <location>
        <begin position="77"/>
        <end position="107"/>
    </location>
</feature>
<proteinExistence type="predicted"/>
<accession>A0A1H4S2Z5</accession>
<dbReference type="AlphaFoldDB" id="A0A1H4S2Z5"/>
<dbReference type="RefSeq" id="WP_092115110.1">
    <property type="nucleotide sequence ID" value="NZ_FNTH01000001.1"/>
</dbReference>
<name>A0A1H4S2Z5_9BRAD</name>
<organism evidence="2 3">
    <name type="scientific">Bradyrhizobium erythrophlei</name>
    <dbReference type="NCBI Taxonomy" id="1437360"/>
    <lineage>
        <taxon>Bacteria</taxon>
        <taxon>Pseudomonadati</taxon>
        <taxon>Pseudomonadota</taxon>
        <taxon>Alphaproteobacteria</taxon>
        <taxon>Hyphomicrobiales</taxon>
        <taxon>Nitrobacteraceae</taxon>
        <taxon>Bradyrhizobium</taxon>
    </lineage>
</organism>
<dbReference type="Proteomes" id="UP000198992">
    <property type="component" value="Unassembled WGS sequence"/>
</dbReference>
<protein>
    <submittedName>
        <fullName evidence="2">Uncharacterized protein</fullName>
    </submittedName>
</protein>
<feature type="compositionally biased region" description="Polar residues" evidence="1">
    <location>
        <begin position="97"/>
        <end position="107"/>
    </location>
</feature>
<sequence>MYSHFGARLAAVATRRGNRLGRRAPPTFVSRIAAAILAVAPLAGCMADGRSLAVAGDPANPSARTASVGYRSTIAPYSSLRPATPLPWHERNDGVMPQTNSQPKPDR</sequence>
<reference evidence="2 3" key="1">
    <citation type="submission" date="2016-10" db="EMBL/GenBank/DDBJ databases">
        <authorList>
            <person name="de Groot N.N."/>
        </authorList>
    </citation>
    <scope>NUCLEOTIDE SEQUENCE [LARGE SCALE GENOMIC DNA]</scope>
    <source>
        <strain evidence="2 3">MT12</strain>
    </source>
</reference>
<evidence type="ECO:0000313" key="3">
    <source>
        <dbReference type="Proteomes" id="UP000198992"/>
    </source>
</evidence>